<keyword evidence="3" id="KW-1185">Reference proteome</keyword>
<dbReference type="Proteomes" id="UP000273022">
    <property type="component" value="Unassembled WGS sequence"/>
</dbReference>
<gene>
    <name evidence="2" type="ORF">D5R81_10260</name>
</gene>
<organism evidence="2 3">
    <name type="scientific">Parashewanella spongiae</name>
    <dbReference type="NCBI Taxonomy" id="342950"/>
    <lineage>
        <taxon>Bacteria</taxon>
        <taxon>Pseudomonadati</taxon>
        <taxon>Pseudomonadota</taxon>
        <taxon>Gammaproteobacteria</taxon>
        <taxon>Alteromonadales</taxon>
        <taxon>Shewanellaceae</taxon>
        <taxon>Parashewanella</taxon>
    </lineage>
</organism>
<dbReference type="EMBL" id="QYYH01000056">
    <property type="protein sequence ID" value="RJY15024.1"/>
    <property type="molecule type" value="Genomic_DNA"/>
</dbReference>
<comment type="caution">
    <text evidence="2">The sequence shown here is derived from an EMBL/GenBank/DDBJ whole genome shotgun (WGS) entry which is preliminary data.</text>
</comment>
<dbReference type="RefSeq" id="WP_121853550.1">
    <property type="nucleotide sequence ID" value="NZ_CP037952.1"/>
</dbReference>
<feature type="transmembrane region" description="Helical" evidence="1">
    <location>
        <begin position="86"/>
        <end position="103"/>
    </location>
</feature>
<keyword evidence="1" id="KW-0472">Membrane</keyword>
<evidence type="ECO:0008006" key="4">
    <source>
        <dbReference type="Google" id="ProtNLM"/>
    </source>
</evidence>
<feature type="transmembrane region" description="Helical" evidence="1">
    <location>
        <begin position="63"/>
        <end position="80"/>
    </location>
</feature>
<proteinExistence type="predicted"/>
<reference evidence="2 3" key="1">
    <citation type="submission" date="2018-09" db="EMBL/GenBank/DDBJ databases">
        <title>Phylogeny of the Shewanellaceae, and recommendation for two new genera, Pseudoshewanella and Parashewanella.</title>
        <authorList>
            <person name="Wang G."/>
        </authorList>
    </citation>
    <scope>NUCLEOTIDE SEQUENCE [LARGE SCALE GENOMIC DNA]</scope>
    <source>
        <strain evidence="2 3">KCTC 22492</strain>
    </source>
</reference>
<evidence type="ECO:0000313" key="3">
    <source>
        <dbReference type="Proteomes" id="UP000273022"/>
    </source>
</evidence>
<name>A0A3A6TT81_9GAMM</name>
<keyword evidence="1" id="KW-0812">Transmembrane</keyword>
<accession>A0A3A6TT81</accession>
<dbReference type="AlphaFoldDB" id="A0A3A6TT81"/>
<evidence type="ECO:0000313" key="2">
    <source>
        <dbReference type="EMBL" id="RJY15024.1"/>
    </source>
</evidence>
<keyword evidence="1" id="KW-1133">Transmembrane helix</keyword>
<sequence>MYWLITALVLASVTFIYVPQAVTQIKNIEPAFKIDQKLVKLLSSIAMSGCILCAVYSFYSPSLINFAAIGFTLTSFFVAIPKLHALLLPSAIATATLLLSLIFQ</sequence>
<feature type="transmembrane region" description="Helical" evidence="1">
    <location>
        <begin position="39"/>
        <end position="56"/>
    </location>
</feature>
<protein>
    <recommendedName>
        <fullName evidence="4">DUF3325 domain-containing protein</fullName>
    </recommendedName>
</protein>
<evidence type="ECO:0000256" key="1">
    <source>
        <dbReference type="SAM" id="Phobius"/>
    </source>
</evidence>